<proteinExistence type="predicted"/>
<gene>
    <name evidence="1" type="ORF">HNQ60_003573</name>
</gene>
<dbReference type="EMBL" id="JACHHZ010000004">
    <property type="protein sequence ID" value="MBB6094686.1"/>
    <property type="molecule type" value="Genomic_DNA"/>
</dbReference>
<dbReference type="Proteomes" id="UP000588068">
    <property type="component" value="Unassembled WGS sequence"/>
</dbReference>
<name>A0A841HP89_9GAMM</name>
<organism evidence="1 2">
    <name type="scientific">Povalibacter uvarum</name>
    <dbReference type="NCBI Taxonomy" id="732238"/>
    <lineage>
        <taxon>Bacteria</taxon>
        <taxon>Pseudomonadati</taxon>
        <taxon>Pseudomonadota</taxon>
        <taxon>Gammaproteobacteria</taxon>
        <taxon>Steroidobacterales</taxon>
        <taxon>Steroidobacteraceae</taxon>
        <taxon>Povalibacter</taxon>
    </lineage>
</organism>
<dbReference type="AlphaFoldDB" id="A0A841HP89"/>
<sequence>MLAGHWVGSVTDTASTEVLTATTLIDREGNAQLMIVPGMAILIPGGGSSPPPGPINTFGRVFVVHGDVCCGSEFSGQLQAQDLGSETHSSIQLNGRLSGGMFTGGFGYQGRQYSFSLAPSDGYARPLTMADLAGVYSTSPFSSNGVPSPLSLAINDDGAITGTHFNGCVVNGTVRIPDPAHNLFRMRVQFGNCGATMAMPRNGDYEGLGVLLRGAAIAGAPTELHDMLLHSLIGPVWLGSQGVIK</sequence>
<accession>A0A841HP89</accession>
<reference evidence="1 2" key="1">
    <citation type="submission" date="2020-08" db="EMBL/GenBank/DDBJ databases">
        <title>Genomic Encyclopedia of Type Strains, Phase IV (KMG-IV): sequencing the most valuable type-strain genomes for metagenomic binning, comparative biology and taxonomic classification.</title>
        <authorList>
            <person name="Goeker M."/>
        </authorList>
    </citation>
    <scope>NUCLEOTIDE SEQUENCE [LARGE SCALE GENOMIC DNA]</scope>
    <source>
        <strain evidence="1 2">DSM 26723</strain>
    </source>
</reference>
<evidence type="ECO:0000313" key="1">
    <source>
        <dbReference type="EMBL" id="MBB6094686.1"/>
    </source>
</evidence>
<dbReference type="RefSeq" id="WP_221304263.1">
    <property type="nucleotide sequence ID" value="NZ_JACHHZ010000004.1"/>
</dbReference>
<comment type="caution">
    <text evidence="1">The sequence shown here is derived from an EMBL/GenBank/DDBJ whole genome shotgun (WGS) entry which is preliminary data.</text>
</comment>
<keyword evidence="2" id="KW-1185">Reference proteome</keyword>
<protein>
    <submittedName>
        <fullName evidence="1">Uncharacterized protein</fullName>
    </submittedName>
</protein>
<evidence type="ECO:0000313" key="2">
    <source>
        <dbReference type="Proteomes" id="UP000588068"/>
    </source>
</evidence>